<protein>
    <submittedName>
        <fullName evidence="1">Uncharacterized protein</fullName>
    </submittedName>
</protein>
<organism evidence="1 2">
    <name type="scientific">Spiroplasma alleghenense</name>
    <dbReference type="NCBI Taxonomy" id="216931"/>
    <lineage>
        <taxon>Bacteria</taxon>
        <taxon>Bacillati</taxon>
        <taxon>Mycoplasmatota</taxon>
        <taxon>Mollicutes</taxon>
        <taxon>Entomoplasmatales</taxon>
        <taxon>Spiroplasmataceae</taxon>
        <taxon>Spiroplasma</taxon>
    </lineage>
</organism>
<dbReference type="KEGG" id="salx:SALLE_v1c08120"/>
<gene>
    <name evidence="1" type="ORF">SALLE_v1c08120</name>
</gene>
<dbReference type="EMBL" id="CP031376">
    <property type="protein sequence ID" value="AXK51482.1"/>
    <property type="molecule type" value="Genomic_DNA"/>
</dbReference>
<dbReference type="Proteomes" id="UP000254792">
    <property type="component" value="Chromosome"/>
</dbReference>
<accession>A0A345Z4F3</accession>
<proteinExistence type="predicted"/>
<reference evidence="1 2" key="1">
    <citation type="submission" date="2018-07" db="EMBL/GenBank/DDBJ databases">
        <title>Complete genome sequence of Spiroplasma alleghenense PLHS-1 (ATCC 51752).</title>
        <authorList>
            <person name="Chou L."/>
            <person name="Lee T.-Y."/>
            <person name="Tsai Y.-M."/>
            <person name="Kuo C.-H."/>
        </authorList>
    </citation>
    <scope>NUCLEOTIDE SEQUENCE [LARGE SCALE GENOMIC DNA]</scope>
    <source>
        <strain evidence="1 2">PLHS-1</strain>
    </source>
</reference>
<evidence type="ECO:0000313" key="2">
    <source>
        <dbReference type="Proteomes" id="UP000254792"/>
    </source>
</evidence>
<dbReference type="AlphaFoldDB" id="A0A345Z4F3"/>
<evidence type="ECO:0000313" key="1">
    <source>
        <dbReference type="EMBL" id="AXK51482.1"/>
    </source>
</evidence>
<dbReference type="RefSeq" id="WP_115558378.1">
    <property type="nucleotide sequence ID" value="NZ_CP031376.1"/>
</dbReference>
<keyword evidence="2" id="KW-1185">Reference proteome</keyword>
<sequence>MKTWEIFEINYSYEVTVNQVTKKIPTRTYFIPLGIDYDRVGNVIGFVNIKKTSLDDKKIIIDFLNRSSKKLESLTLRKNNFASVKIKNLKNPLGSIDEKNCLKILEAFSIRKNLLKSIYLDEQTKETLLKVRDKFDPVIILNNEINLALTLFSKNTDKITEIIKKVEELDYLSSLLLEDNQKFAHQTDIEFRHVRVAKRDANVIGLKNNLSRIQENEEKITNNYKVLKSYNSELLELFKQALTFRRENCRLMKSVIKKFTDIKSLLEKIDRNQEVKYLSYCLNIDENLFAEPNFAKLKYDLEMESQSSSSFSQLVHEKELADKNYDQLINRREDLVEYDKLFNKLIK</sequence>
<name>A0A345Z4F3_9MOLU</name>